<comment type="caution">
    <text evidence="2">The sequence shown here is derived from an EMBL/GenBank/DDBJ whole genome shotgun (WGS) entry which is preliminary data.</text>
</comment>
<protein>
    <submittedName>
        <fullName evidence="2">Aminotransferase class I/II-fold pyridoxal phosphate-dependent enzyme</fullName>
    </submittedName>
</protein>
<dbReference type="InterPro" id="IPR015421">
    <property type="entry name" value="PyrdxlP-dep_Trfase_major"/>
</dbReference>
<dbReference type="InterPro" id="IPR015424">
    <property type="entry name" value="PyrdxlP-dep_Trfase"/>
</dbReference>
<dbReference type="GO" id="GO:0004069">
    <property type="term" value="F:L-aspartate:2-oxoglutarate aminotransferase activity"/>
    <property type="evidence" value="ECO:0007669"/>
    <property type="project" value="InterPro"/>
</dbReference>
<keyword evidence="7" id="KW-1185">Reference proteome</keyword>
<proteinExistence type="predicted"/>
<dbReference type="InterPro" id="IPR024551">
    <property type="entry name" value="AspAT_Ic"/>
</dbReference>
<dbReference type="InterPro" id="IPR015422">
    <property type="entry name" value="PyrdxlP-dep_Trfase_small"/>
</dbReference>
<dbReference type="PANTHER" id="PTHR43799:SF1">
    <property type="entry name" value="ASPARTATE AMINOTRANSFERASE"/>
    <property type="match status" value="1"/>
</dbReference>
<gene>
    <name evidence="3" type="ORF">GHN41_20095</name>
    <name evidence="2" type="ORF">GHN86_18395</name>
    <name evidence="1" type="ORF">GHN94_15990</name>
    <name evidence="4" type="ORF">GHO29_14375</name>
</gene>
<reference evidence="5 6" key="1">
    <citation type="submission" date="2019-10" db="EMBL/GenBank/DDBJ databases">
        <title>Evaluation of single-gene subtyping targets for Pseudomonas.</title>
        <authorList>
            <person name="Reichler S.J."/>
            <person name="Orsi R.H."/>
            <person name="Wiedmann M."/>
            <person name="Martin N.H."/>
            <person name="Murphy S.I."/>
        </authorList>
    </citation>
    <scope>NUCLEOTIDE SEQUENCE</scope>
    <source>
        <strain evidence="1 7">FSL R10-0802</strain>
        <strain evidence="3 6">FSL R10-1594</strain>
        <strain evidence="4 5">FSL R10-1984</strain>
        <strain evidence="2">FSL R10-2339</strain>
    </source>
</reference>
<evidence type="ECO:0000313" key="5">
    <source>
        <dbReference type="Proteomes" id="UP000437970"/>
    </source>
</evidence>
<evidence type="ECO:0000313" key="4">
    <source>
        <dbReference type="EMBL" id="MQU27672.1"/>
    </source>
</evidence>
<dbReference type="OrthoDB" id="9804020at2"/>
<keyword evidence="2" id="KW-0032">Aminotransferase</keyword>
<keyword evidence="2" id="KW-0808">Transferase</keyword>
<dbReference type="Gene3D" id="3.40.640.10">
    <property type="entry name" value="Type I PLP-dependent aspartate aminotransferase-like (Major domain)"/>
    <property type="match status" value="1"/>
</dbReference>
<organism evidence="2">
    <name type="scientific">Pseudomonas helleri</name>
    <dbReference type="NCBI Taxonomy" id="1608996"/>
    <lineage>
        <taxon>Bacteria</taxon>
        <taxon>Pseudomonadati</taxon>
        <taxon>Pseudomonadota</taxon>
        <taxon>Gammaproteobacteria</taxon>
        <taxon>Pseudomonadales</taxon>
        <taxon>Pseudomonadaceae</taxon>
        <taxon>Pseudomonas</taxon>
    </lineage>
</organism>
<dbReference type="Pfam" id="PF12897">
    <property type="entry name" value="Asp_aminotransf"/>
    <property type="match status" value="1"/>
</dbReference>
<dbReference type="AlphaFoldDB" id="A0A6A7YYT2"/>
<sequence>MTIFTDVKCSPGDLTRVELEACYARTLVNPFSINMTRGLPSSEQLALATDFLFLPGRASFISRNGVDWRNYGCLQGLPEVRALFSETLLGLPTDQVVIAENSSLALMYEALGYAFRYGVPCQNEPWSQVATPKFLCPVPGYDRHFAICDAYQIEMVPVPMLDTGPDMDIVERLVLADPSIKGMWCVPKYNNPCGSTYSPDTVRRLASLPTAASDFVLFWDNAYAVHHLTDDEVSNQPIAQLCEAAGYANRVFIFASTSKIVLPSAGLAFFGASPANIEWFLRHRKSRTIGPDKTNQLRHLLFFGDRQGVVAHMRKHRVLLEPKFKRLEDELSAGFSGVESVTWTRPKGGYFVSLNLPEGCATRVVELALVAGLALTPAGATYPGGIDPYDSNIRLAPSYLDIETLGAAAQILVLCVLLTLAEKNISQL</sequence>
<dbReference type="Proteomes" id="UP000437970">
    <property type="component" value="Unassembled WGS sequence"/>
</dbReference>
<dbReference type="EMBL" id="WIWP01000030">
    <property type="protein sequence ID" value="MQT27321.1"/>
    <property type="molecule type" value="Genomic_DNA"/>
</dbReference>
<dbReference type="PANTHER" id="PTHR43799">
    <property type="entry name" value="AMINOTRANSFERASE, PUTATIVE-RELATED"/>
    <property type="match status" value="1"/>
</dbReference>
<dbReference type="EMBL" id="WIVW01000018">
    <property type="protein sequence ID" value="MQU27672.1"/>
    <property type="molecule type" value="Genomic_DNA"/>
</dbReference>
<evidence type="ECO:0000313" key="2">
    <source>
        <dbReference type="EMBL" id="MQT82018.1"/>
    </source>
</evidence>
<evidence type="ECO:0000313" key="3">
    <source>
        <dbReference type="EMBL" id="MQU18733.1"/>
    </source>
</evidence>
<dbReference type="SUPFAM" id="SSF53383">
    <property type="entry name" value="PLP-dependent transferases"/>
    <property type="match status" value="1"/>
</dbReference>
<dbReference type="EMBL" id="WIVT01000033">
    <property type="protein sequence ID" value="MQU18733.1"/>
    <property type="molecule type" value="Genomic_DNA"/>
</dbReference>
<dbReference type="EMBL" id="WIWC01000037">
    <property type="protein sequence ID" value="MQT82018.1"/>
    <property type="molecule type" value="Genomic_DNA"/>
</dbReference>
<evidence type="ECO:0000313" key="7">
    <source>
        <dbReference type="Proteomes" id="UP000713985"/>
    </source>
</evidence>
<evidence type="ECO:0000313" key="6">
    <source>
        <dbReference type="Proteomes" id="UP000443000"/>
    </source>
</evidence>
<dbReference type="CDD" id="cd00609">
    <property type="entry name" value="AAT_like"/>
    <property type="match status" value="1"/>
</dbReference>
<dbReference type="Proteomes" id="UP000713985">
    <property type="component" value="Unassembled WGS sequence"/>
</dbReference>
<dbReference type="Proteomes" id="UP000443000">
    <property type="component" value="Unassembled WGS sequence"/>
</dbReference>
<evidence type="ECO:0000313" key="1">
    <source>
        <dbReference type="EMBL" id="MQT27321.1"/>
    </source>
</evidence>
<name>A0A6A7YYT2_9PSED</name>
<dbReference type="Gene3D" id="3.90.1150.10">
    <property type="entry name" value="Aspartate Aminotransferase, domain 1"/>
    <property type="match status" value="1"/>
</dbReference>
<dbReference type="RefSeq" id="WP_153379864.1">
    <property type="nucleotide sequence ID" value="NZ_JBITTT010000007.1"/>
</dbReference>
<accession>A0A6A7YYT2</accession>